<proteinExistence type="predicted"/>
<gene>
    <name evidence="2" type="ORF">SAMN04488548_134112</name>
</gene>
<dbReference type="STRING" id="158898.SAMN04488548_134112"/>
<dbReference type="EMBL" id="FNLM01000034">
    <property type="protein sequence ID" value="SDU23209.1"/>
    <property type="molecule type" value="Genomic_DNA"/>
</dbReference>
<accession>A0A1H2GUN0</accession>
<dbReference type="Pfam" id="PF02585">
    <property type="entry name" value="PIG-L"/>
    <property type="match status" value="1"/>
</dbReference>
<dbReference type="RefSeq" id="WP_074852711.1">
    <property type="nucleotide sequence ID" value="NZ_FNLM01000034.1"/>
</dbReference>
<dbReference type="AlphaFoldDB" id="A0A1H2GUN0"/>
<dbReference type="OrthoDB" id="158614at2"/>
<evidence type="ECO:0000313" key="2">
    <source>
        <dbReference type="EMBL" id="SDU23209.1"/>
    </source>
</evidence>
<dbReference type="GO" id="GO:0016811">
    <property type="term" value="F:hydrolase activity, acting on carbon-nitrogen (but not peptide) bonds, in linear amides"/>
    <property type="evidence" value="ECO:0007669"/>
    <property type="project" value="TreeGrafter"/>
</dbReference>
<protein>
    <submittedName>
        <fullName evidence="2">N-acetyl-1-D-myo-inositol-2-amino-2-deoxy-alpha-D-glucopyranoside deacetylase</fullName>
    </submittedName>
</protein>
<dbReference type="Proteomes" id="UP000183180">
    <property type="component" value="Unassembled WGS sequence"/>
</dbReference>
<dbReference type="GO" id="GO:0016137">
    <property type="term" value="P:glycoside metabolic process"/>
    <property type="evidence" value="ECO:0007669"/>
    <property type="project" value="UniProtKB-ARBA"/>
</dbReference>
<dbReference type="SUPFAM" id="SSF102588">
    <property type="entry name" value="LmbE-like"/>
    <property type="match status" value="1"/>
</dbReference>
<dbReference type="Gene3D" id="3.40.50.10320">
    <property type="entry name" value="LmbE-like"/>
    <property type="match status" value="1"/>
</dbReference>
<dbReference type="PANTHER" id="PTHR12993">
    <property type="entry name" value="N-ACETYLGLUCOSAMINYL-PHOSPHATIDYLINOSITOL DE-N-ACETYLASE-RELATED"/>
    <property type="match status" value="1"/>
</dbReference>
<keyword evidence="1" id="KW-0862">Zinc</keyword>
<reference evidence="2 3" key="1">
    <citation type="submission" date="2016-10" db="EMBL/GenBank/DDBJ databases">
        <authorList>
            <person name="de Groot N.N."/>
        </authorList>
    </citation>
    <scope>NUCLEOTIDE SEQUENCE [LARGE SCALE GENOMIC DNA]</scope>
    <source>
        <strain evidence="2 3">DSM 44215</strain>
    </source>
</reference>
<dbReference type="InterPro" id="IPR003737">
    <property type="entry name" value="GlcNAc_PI_deacetylase-related"/>
</dbReference>
<organism evidence="2 3">
    <name type="scientific">Gordonia westfalica</name>
    <dbReference type="NCBI Taxonomy" id="158898"/>
    <lineage>
        <taxon>Bacteria</taxon>
        <taxon>Bacillati</taxon>
        <taxon>Actinomycetota</taxon>
        <taxon>Actinomycetes</taxon>
        <taxon>Mycobacteriales</taxon>
        <taxon>Gordoniaceae</taxon>
        <taxon>Gordonia</taxon>
    </lineage>
</organism>
<evidence type="ECO:0000313" key="3">
    <source>
        <dbReference type="Proteomes" id="UP000183180"/>
    </source>
</evidence>
<sequence>MGTPRLLLVHAHPDDESLWTGGLTARHVDAGGEADLVMCTWAEGTIRHQELTEAVDILGMPRPPIMLGYADDRRPESAPDAERLCAASFDEQVRALTKHIRELKPDIVVTYDALGIYGHPDHVHAHRLACAAADAAASTKLYHRAGPAWRVRSLYFATIPEWMMDLLAPGLFPEIPREQLPGTPDSEIDVVVDVSDLAARKKAGVTAHRSEVDRSRAIAGFMSLPDEIQHKLLGVECYQRRDLVPGGCDLI</sequence>
<dbReference type="PANTHER" id="PTHR12993:SF11">
    <property type="entry name" value="N-ACETYLGLUCOSAMINYL-PHOSPHATIDYLINOSITOL DE-N-ACETYLASE"/>
    <property type="match status" value="1"/>
</dbReference>
<dbReference type="InterPro" id="IPR024078">
    <property type="entry name" value="LmbE-like_dom_sf"/>
</dbReference>
<evidence type="ECO:0000256" key="1">
    <source>
        <dbReference type="ARBA" id="ARBA00022833"/>
    </source>
</evidence>
<name>A0A1H2GUN0_9ACTN</name>